<evidence type="ECO:0000259" key="14">
    <source>
        <dbReference type="Pfam" id="PF08245"/>
    </source>
</evidence>
<evidence type="ECO:0000256" key="7">
    <source>
        <dbReference type="ARBA" id="ARBA00022984"/>
    </source>
</evidence>
<evidence type="ECO:0000256" key="6">
    <source>
        <dbReference type="ARBA" id="ARBA00022960"/>
    </source>
</evidence>
<keyword evidence="9 10" id="KW-0961">Cell wall biogenesis/degradation</keyword>
<dbReference type="NCBIfam" id="TIGR01143">
    <property type="entry name" value="murF"/>
    <property type="match status" value="1"/>
</dbReference>
<dbReference type="EC" id="6.3.2.10" evidence="10 11"/>
<evidence type="ECO:0000256" key="9">
    <source>
        <dbReference type="ARBA" id="ARBA00023316"/>
    </source>
</evidence>
<feature type="domain" description="Mur ligase central" evidence="14">
    <location>
        <begin position="106"/>
        <end position="289"/>
    </location>
</feature>
<comment type="subcellular location">
    <subcellularLocation>
        <location evidence="10 11">Cytoplasm</location>
    </subcellularLocation>
</comment>
<name>A0A7C5M9K2_UNCW3</name>
<dbReference type="InterPro" id="IPR051046">
    <property type="entry name" value="MurCDEF_CellWall_CoF430Synth"/>
</dbReference>
<dbReference type="InterPro" id="IPR036615">
    <property type="entry name" value="Mur_ligase_C_dom_sf"/>
</dbReference>
<dbReference type="InterPro" id="IPR005863">
    <property type="entry name" value="UDP-N-AcMur_synth"/>
</dbReference>
<feature type="domain" description="Mur ligase C-terminal" evidence="13">
    <location>
        <begin position="311"/>
        <end position="434"/>
    </location>
</feature>
<evidence type="ECO:0000313" key="15">
    <source>
        <dbReference type="EMBL" id="HHF58036.1"/>
    </source>
</evidence>
<dbReference type="GO" id="GO:0005524">
    <property type="term" value="F:ATP binding"/>
    <property type="evidence" value="ECO:0007669"/>
    <property type="project" value="UniProtKB-UniRule"/>
</dbReference>
<comment type="similarity">
    <text evidence="10">Belongs to the MurCDEF family. MurF subfamily.</text>
</comment>
<comment type="catalytic activity">
    <reaction evidence="10 11">
        <text>D-alanyl-D-alanine + UDP-N-acetyl-alpha-D-muramoyl-L-alanyl-gamma-D-glutamyl-meso-2,6-diaminopimelate + ATP = UDP-N-acetyl-alpha-D-muramoyl-L-alanyl-gamma-D-glutamyl-meso-2,6-diaminopimeloyl-D-alanyl-D-alanine + ADP + phosphate + H(+)</text>
        <dbReference type="Rhea" id="RHEA:28374"/>
        <dbReference type="ChEBI" id="CHEBI:15378"/>
        <dbReference type="ChEBI" id="CHEBI:30616"/>
        <dbReference type="ChEBI" id="CHEBI:43474"/>
        <dbReference type="ChEBI" id="CHEBI:57822"/>
        <dbReference type="ChEBI" id="CHEBI:61386"/>
        <dbReference type="ChEBI" id="CHEBI:83905"/>
        <dbReference type="ChEBI" id="CHEBI:456216"/>
        <dbReference type="EC" id="6.3.2.10"/>
    </reaction>
</comment>
<dbReference type="GO" id="GO:0071555">
    <property type="term" value="P:cell wall organization"/>
    <property type="evidence" value="ECO:0007669"/>
    <property type="project" value="UniProtKB-KW"/>
</dbReference>
<dbReference type="HAMAP" id="MF_02019">
    <property type="entry name" value="MurF"/>
    <property type="match status" value="1"/>
</dbReference>
<comment type="caution">
    <text evidence="15">The sequence shown here is derived from an EMBL/GenBank/DDBJ whole genome shotgun (WGS) entry which is preliminary data.</text>
</comment>
<dbReference type="InterPro" id="IPR013221">
    <property type="entry name" value="Mur_ligase_cen"/>
</dbReference>
<dbReference type="InterPro" id="IPR036565">
    <property type="entry name" value="Mur-like_cat_sf"/>
</dbReference>
<dbReference type="Gene3D" id="3.90.190.20">
    <property type="entry name" value="Mur ligase, C-terminal domain"/>
    <property type="match status" value="1"/>
</dbReference>
<dbReference type="InterPro" id="IPR035911">
    <property type="entry name" value="MurE/MurF_N"/>
</dbReference>
<keyword evidence="4 10" id="KW-0547">Nucleotide-binding</keyword>
<dbReference type="PANTHER" id="PTHR43024:SF1">
    <property type="entry name" value="UDP-N-ACETYLMURAMOYL-TRIPEPTIDE--D-ALANYL-D-ALANINE LIGASE"/>
    <property type="match status" value="1"/>
</dbReference>
<dbReference type="Gene3D" id="3.40.1190.10">
    <property type="entry name" value="Mur-like, catalytic domain"/>
    <property type="match status" value="1"/>
</dbReference>
<accession>A0A7C5M9K2</accession>
<evidence type="ECO:0000256" key="5">
    <source>
        <dbReference type="ARBA" id="ARBA00022840"/>
    </source>
</evidence>
<keyword evidence="6 10" id="KW-0133">Cell shape</keyword>
<dbReference type="AlphaFoldDB" id="A0A7C5M9K2"/>
<evidence type="ECO:0000256" key="4">
    <source>
        <dbReference type="ARBA" id="ARBA00022741"/>
    </source>
</evidence>
<sequence length="450" mass="50411">MFKLREIEVITGGKLLDADPEKEIKGVSTDSRTVKEGDLFFAIRGPKFDGVDFAMEAVEKGASCVILPFGKGPSNIPRILVDSPILALGRLANYKIKKMSTKVIGITGSVGKTTTKELIYTLLSARFKVYKSKKSYNNNIGLPLTILNAPQDIDYLVLEYGTNHPGEISYLTYIARPHIAVLTKVARSHLEFFVNTLNVAIEKAGLFEALPPRGIAIVNAETIHLDEIERRIPPLVKKIFYGVEKGDVKPVRYTLEEDKTKFLVDGEELILPIPGKGMLENAMAAIVVAKELGIPLHEMKELLRNFRDESMRMEIINLESGFKIVNDAYNSNPDSLLELFKTFREHKGKRLIFVLGDMLELGDKAPELHREAGEQFVATGHKILFTCGELAKFISEEAAKRGAEVHHFQSKRDLQDALLNFVKQGDIILFKASRAMQFEDIIKNLEEKLK</sequence>
<feature type="binding site" evidence="10">
    <location>
        <begin position="108"/>
        <end position="114"/>
    </location>
    <ligand>
        <name>ATP</name>
        <dbReference type="ChEBI" id="CHEBI:30616"/>
    </ligand>
</feature>
<comment type="pathway">
    <text evidence="10 11">Cell wall biogenesis; peptidoglycan biosynthesis.</text>
</comment>
<evidence type="ECO:0000256" key="1">
    <source>
        <dbReference type="ARBA" id="ARBA00022490"/>
    </source>
</evidence>
<keyword evidence="1 10" id="KW-0963">Cytoplasm</keyword>
<dbReference type="GO" id="GO:0047480">
    <property type="term" value="F:UDP-N-acetylmuramoyl-tripeptide-D-alanyl-D-alanine ligase activity"/>
    <property type="evidence" value="ECO:0007669"/>
    <property type="project" value="UniProtKB-UniRule"/>
</dbReference>
<dbReference type="GO" id="GO:0005737">
    <property type="term" value="C:cytoplasm"/>
    <property type="evidence" value="ECO:0007669"/>
    <property type="project" value="UniProtKB-SubCell"/>
</dbReference>
<keyword evidence="2 10" id="KW-0436">Ligase</keyword>
<organism evidence="15">
    <name type="scientific">candidate division WOR-3 bacterium</name>
    <dbReference type="NCBI Taxonomy" id="2052148"/>
    <lineage>
        <taxon>Bacteria</taxon>
        <taxon>Bacteria division WOR-3</taxon>
    </lineage>
</organism>
<evidence type="ECO:0000256" key="8">
    <source>
        <dbReference type="ARBA" id="ARBA00023306"/>
    </source>
</evidence>
<evidence type="ECO:0000256" key="2">
    <source>
        <dbReference type="ARBA" id="ARBA00022598"/>
    </source>
</evidence>
<keyword evidence="5 10" id="KW-0067">ATP-binding</keyword>
<dbReference type="Pfam" id="PF01225">
    <property type="entry name" value="Mur_ligase"/>
    <property type="match status" value="1"/>
</dbReference>
<dbReference type="SUPFAM" id="SSF53244">
    <property type="entry name" value="MurD-like peptide ligases, peptide-binding domain"/>
    <property type="match status" value="1"/>
</dbReference>
<dbReference type="InterPro" id="IPR000713">
    <property type="entry name" value="Mur_ligase_N"/>
</dbReference>
<evidence type="ECO:0000256" key="10">
    <source>
        <dbReference type="HAMAP-Rule" id="MF_02019"/>
    </source>
</evidence>
<dbReference type="InterPro" id="IPR004101">
    <property type="entry name" value="Mur_ligase_C"/>
</dbReference>
<protein>
    <recommendedName>
        <fullName evidence="10 11">UDP-N-acetylmuramoyl-tripeptide--D-alanyl-D-alanine ligase</fullName>
        <ecNumber evidence="10 11">6.3.2.10</ecNumber>
    </recommendedName>
    <alternativeName>
        <fullName evidence="10">D-alanyl-D-alanine-adding enzyme</fullName>
    </alternativeName>
</protein>
<dbReference type="GO" id="GO:0009252">
    <property type="term" value="P:peptidoglycan biosynthetic process"/>
    <property type="evidence" value="ECO:0007669"/>
    <property type="project" value="UniProtKB-UniRule"/>
</dbReference>
<dbReference type="Gene3D" id="3.40.1390.10">
    <property type="entry name" value="MurE/MurF, N-terminal domain"/>
    <property type="match status" value="1"/>
</dbReference>
<keyword evidence="8 10" id="KW-0131">Cell cycle</keyword>
<dbReference type="Proteomes" id="UP000886014">
    <property type="component" value="Unassembled WGS sequence"/>
</dbReference>
<proteinExistence type="inferred from homology"/>
<dbReference type="Pfam" id="PF08245">
    <property type="entry name" value="Mur_ligase_M"/>
    <property type="match status" value="1"/>
</dbReference>
<dbReference type="SUPFAM" id="SSF53623">
    <property type="entry name" value="MurD-like peptide ligases, catalytic domain"/>
    <property type="match status" value="1"/>
</dbReference>
<dbReference type="Pfam" id="PF02875">
    <property type="entry name" value="Mur_ligase_C"/>
    <property type="match status" value="1"/>
</dbReference>
<dbReference type="GO" id="GO:0051301">
    <property type="term" value="P:cell division"/>
    <property type="evidence" value="ECO:0007669"/>
    <property type="project" value="UniProtKB-KW"/>
</dbReference>
<dbReference type="UniPathway" id="UPA00219"/>
<evidence type="ECO:0000259" key="13">
    <source>
        <dbReference type="Pfam" id="PF02875"/>
    </source>
</evidence>
<keyword evidence="7 10" id="KW-0573">Peptidoglycan synthesis</keyword>
<dbReference type="SUPFAM" id="SSF63418">
    <property type="entry name" value="MurE/MurF N-terminal domain"/>
    <property type="match status" value="1"/>
</dbReference>
<comment type="function">
    <text evidence="10 11">Involved in cell wall formation. Catalyzes the final step in the synthesis of UDP-N-acetylmuramoyl-pentapeptide, the precursor of murein.</text>
</comment>
<evidence type="ECO:0000256" key="3">
    <source>
        <dbReference type="ARBA" id="ARBA00022618"/>
    </source>
</evidence>
<evidence type="ECO:0000256" key="11">
    <source>
        <dbReference type="RuleBase" id="RU004136"/>
    </source>
</evidence>
<dbReference type="PANTHER" id="PTHR43024">
    <property type="entry name" value="UDP-N-ACETYLMURAMOYL-TRIPEPTIDE--D-ALANYL-D-ALANINE LIGASE"/>
    <property type="match status" value="1"/>
</dbReference>
<dbReference type="GO" id="GO:0008360">
    <property type="term" value="P:regulation of cell shape"/>
    <property type="evidence" value="ECO:0007669"/>
    <property type="project" value="UniProtKB-KW"/>
</dbReference>
<keyword evidence="3 10" id="KW-0132">Cell division</keyword>
<reference evidence="15" key="1">
    <citation type="journal article" date="2020" name="mSystems">
        <title>Genome- and Community-Level Interaction Insights into Carbon Utilization and Element Cycling Functions of Hydrothermarchaeota in Hydrothermal Sediment.</title>
        <authorList>
            <person name="Zhou Z."/>
            <person name="Liu Y."/>
            <person name="Xu W."/>
            <person name="Pan J."/>
            <person name="Luo Z.H."/>
            <person name="Li M."/>
        </authorList>
    </citation>
    <scope>NUCLEOTIDE SEQUENCE [LARGE SCALE GENOMIC DNA]</scope>
    <source>
        <strain evidence="15">HyVt-94</strain>
    </source>
</reference>
<gene>
    <name evidence="10" type="primary">murF</name>
    <name evidence="15" type="ORF">ENL41_01265</name>
</gene>
<feature type="domain" description="Mur ligase N-terminal catalytic" evidence="12">
    <location>
        <begin position="23"/>
        <end position="66"/>
    </location>
</feature>
<dbReference type="EMBL" id="DRTV01000097">
    <property type="protein sequence ID" value="HHF58036.1"/>
    <property type="molecule type" value="Genomic_DNA"/>
</dbReference>
<evidence type="ECO:0000259" key="12">
    <source>
        <dbReference type="Pfam" id="PF01225"/>
    </source>
</evidence>